<name>A0AAV4FMN7_9GAST</name>
<accession>A0AAV4FMN7</accession>
<dbReference type="FunFam" id="3.40.640.10:FF:000004">
    <property type="entry name" value="Acetylornithine aminotransferase"/>
    <property type="match status" value="1"/>
</dbReference>
<evidence type="ECO:0000256" key="3">
    <source>
        <dbReference type="ARBA" id="ARBA00022576"/>
    </source>
</evidence>
<evidence type="ECO:0000256" key="1">
    <source>
        <dbReference type="ARBA" id="ARBA00001933"/>
    </source>
</evidence>
<comment type="cofactor">
    <cofactor evidence="1">
        <name>pyridoxal 5'-phosphate</name>
        <dbReference type="ChEBI" id="CHEBI:597326"/>
    </cofactor>
</comment>
<dbReference type="CDD" id="cd00610">
    <property type="entry name" value="OAT_like"/>
    <property type="match status" value="1"/>
</dbReference>
<dbReference type="Gene3D" id="3.90.1150.10">
    <property type="entry name" value="Aspartate Aminotransferase, domain 1"/>
    <property type="match status" value="1"/>
</dbReference>
<protein>
    <submittedName>
        <fullName evidence="7">Acetylornithine aminotransferase</fullName>
    </submittedName>
</protein>
<dbReference type="InterPro" id="IPR015422">
    <property type="entry name" value="PyrdxlP-dep_Trfase_small"/>
</dbReference>
<organism evidence="7 8">
    <name type="scientific">Elysia marginata</name>
    <dbReference type="NCBI Taxonomy" id="1093978"/>
    <lineage>
        <taxon>Eukaryota</taxon>
        <taxon>Metazoa</taxon>
        <taxon>Spiralia</taxon>
        <taxon>Lophotrochozoa</taxon>
        <taxon>Mollusca</taxon>
        <taxon>Gastropoda</taxon>
        <taxon>Heterobranchia</taxon>
        <taxon>Euthyneura</taxon>
        <taxon>Panpulmonata</taxon>
        <taxon>Sacoglossa</taxon>
        <taxon>Placobranchoidea</taxon>
        <taxon>Plakobranchidae</taxon>
        <taxon>Elysia</taxon>
    </lineage>
</organism>
<dbReference type="GO" id="GO:0030170">
    <property type="term" value="F:pyridoxal phosphate binding"/>
    <property type="evidence" value="ECO:0007669"/>
    <property type="project" value="InterPro"/>
</dbReference>
<dbReference type="GO" id="GO:0008483">
    <property type="term" value="F:transaminase activity"/>
    <property type="evidence" value="ECO:0007669"/>
    <property type="project" value="UniProtKB-KW"/>
</dbReference>
<reference evidence="7 8" key="1">
    <citation type="journal article" date="2021" name="Elife">
        <title>Chloroplast acquisition without the gene transfer in kleptoplastic sea slugs, Plakobranchus ocellatus.</title>
        <authorList>
            <person name="Maeda T."/>
            <person name="Takahashi S."/>
            <person name="Yoshida T."/>
            <person name="Shimamura S."/>
            <person name="Takaki Y."/>
            <person name="Nagai Y."/>
            <person name="Toyoda A."/>
            <person name="Suzuki Y."/>
            <person name="Arimoto A."/>
            <person name="Ishii H."/>
            <person name="Satoh N."/>
            <person name="Nishiyama T."/>
            <person name="Hasebe M."/>
            <person name="Maruyama T."/>
            <person name="Minagawa J."/>
            <person name="Obokata J."/>
            <person name="Shigenobu S."/>
        </authorList>
    </citation>
    <scope>NUCLEOTIDE SEQUENCE [LARGE SCALE GENOMIC DNA]</scope>
</reference>
<dbReference type="Proteomes" id="UP000762676">
    <property type="component" value="Unassembled WGS sequence"/>
</dbReference>
<dbReference type="PIRSF" id="PIRSF000521">
    <property type="entry name" value="Transaminase_4ab_Lys_Orn"/>
    <property type="match status" value="1"/>
</dbReference>
<dbReference type="SUPFAM" id="SSF53383">
    <property type="entry name" value="PLP-dependent transferases"/>
    <property type="match status" value="1"/>
</dbReference>
<dbReference type="GO" id="GO:0042802">
    <property type="term" value="F:identical protein binding"/>
    <property type="evidence" value="ECO:0007669"/>
    <property type="project" value="TreeGrafter"/>
</dbReference>
<dbReference type="Gene3D" id="3.40.640.10">
    <property type="entry name" value="Type I PLP-dependent aspartate aminotransferase-like (Major domain)"/>
    <property type="match status" value="1"/>
</dbReference>
<dbReference type="InterPro" id="IPR005814">
    <property type="entry name" value="Aminotrans_3"/>
</dbReference>
<evidence type="ECO:0000256" key="6">
    <source>
        <dbReference type="RuleBase" id="RU003560"/>
    </source>
</evidence>
<dbReference type="PANTHER" id="PTHR11986">
    <property type="entry name" value="AMINOTRANSFERASE CLASS III"/>
    <property type="match status" value="1"/>
</dbReference>
<dbReference type="InterPro" id="IPR049704">
    <property type="entry name" value="Aminotrans_3_PPA_site"/>
</dbReference>
<keyword evidence="3 7" id="KW-0032">Aminotransferase</keyword>
<dbReference type="InterPro" id="IPR050103">
    <property type="entry name" value="Class-III_PLP-dep_AT"/>
</dbReference>
<evidence type="ECO:0000256" key="4">
    <source>
        <dbReference type="ARBA" id="ARBA00022679"/>
    </source>
</evidence>
<evidence type="ECO:0000313" key="8">
    <source>
        <dbReference type="Proteomes" id="UP000762676"/>
    </source>
</evidence>
<comment type="caution">
    <text evidence="7">The sequence shown here is derived from an EMBL/GenBank/DDBJ whole genome shotgun (WGS) entry which is preliminary data.</text>
</comment>
<dbReference type="AlphaFoldDB" id="A0AAV4FMN7"/>
<evidence type="ECO:0000256" key="2">
    <source>
        <dbReference type="ARBA" id="ARBA00008954"/>
    </source>
</evidence>
<dbReference type="PROSITE" id="PS00600">
    <property type="entry name" value="AA_TRANSFER_CLASS_3"/>
    <property type="match status" value="1"/>
</dbReference>
<dbReference type="Pfam" id="PF00202">
    <property type="entry name" value="Aminotran_3"/>
    <property type="match status" value="1"/>
</dbReference>
<evidence type="ECO:0000256" key="5">
    <source>
        <dbReference type="ARBA" id="ARBA00022898"/>
    </source>
</evidence>
<keyword evidence="8" id="KW-1185">Reference proteome</keyword>
<gene>
    <name evidence="7" type="ORF">ElyMa_002165700</name>
</gene>
<proteinExistence type="inferred from homology"/>
<comment type="similarity">
    <text evidence="2 6">Belongs to the class-III pyridoxal-phosphate-dependent aminotransferase family.</text>
</comment>
<evidence type="ECO:0000313" key="7">
    <source>
        <dbReference type="EMBL" id="GFR74552.1"/>
    </source>
</evidence>
<keyword evidence="5 6" id="KW-0663">Pyridoxal phosphate</keyword>
<dbReference type="InterPro" id="IPR015424">
    <property type="entry name" value="PyrdxlP-dep_Trfase"/>
</dbReference>
<dbReference type="InterPro" id="IPR015421">
    <property type="entry name" value="PyrdxlP-dep_Trfase_major"/>
</dbReference>
<keyword evidence="4" id="KW-0808">Transferase</keyword>
<dbReference type="PANTHER" id="PTHR11986:SF79">
    <property type="entry name" value="ACETYLORNITHINE AMINOTRANSFERASE, MITOCHONDRIAL"/>
    <property type="match status" value="1"/>
</dbReference>
<dbReference type="EMBL" id="BMAT01004494">
    <property type="protein sequence ID" value="GFR74552.1"/>
    <property type="molecule type" value="Genomic_DNA"/>
</dbReference>
<sequence length="392" mass="43590">MSTLKEDFLNFQAQTSPYPMGLEVSRAEGSYIYDMKGNAYLDFVAGVSACTLGHCHPKVVKAICQQSKSYMHTMVYGEFITKSAVALCRKLSEILPYPLRVTYLVNSGTEATEGAIKLAKASTKRSEIIAAQKSYHGNTQGSMSVMGHEPRKSPFRPLIPDVKFIRFNEEDDISQISDNTAAVILETIQGSAGFITPENDYLKKIKKHCEKMGTLLILDEVQTGFGRTGSFFAFQQYGVIPDILVMGKGMASGMPIGAFTTSRELMSLLSEKYRLGHITTFGGNPVVASSALVTLGELQRSNLINEISEKEWFIKTELKHPKIKNIRGKGLMLALEMEDKEIANQVIKECLKERLILFWLLFDPKAIRITPPLNISLEEIKKGIDIIKFVLG</sequence>